<feature type="compositionally biased region" description="Basic and acidic residues" evidence="1">
    <location>
        <begin position="499"/>
        <end position="508"/>
    </location>
</feature>
<dbReference type="Proteomes" id="UP000291116">
    <property type="component" value="Unassembled WGS sequence"/>
</dbReference>
<dbReference type="Pfam" id="PF25192">
    <property type="entry name" value="DiatomPyrShell"/>
    <property type="match status" value="1"/>
</dbReference>
<feature type="region of interest" description="Disordered" evidence="1">
    <location>
        <begin position="78"/>
        <end position="155"/>
    </location>
</feature>
<feature type="compositionally biased region" description="Basic and acidic residues" evidence="1">
    <location>
        <begin position="1"/>
        <end position="10"/>
    </location>
</feature>
<evidence type="ECO:0000313" key="2">
    <source>
        <dbReference type="EMBL" id="VEU40805.1"/>
    </source>
</evidence>
<dbReference type="AlphaFoldDB" id="A0A448ZFK4"/>
<feature type="region of interest" description="Disordered" evidence="1">
    <location>
        <begin position="1"/>
        <end position="55"/>
    </location>
</feature>
<name>A0A448ZFK4_9STRA</name>
<accession>A0A448ZFK4</accession>
<dbReference type="EMBL" id="CAACVS010000309">
    <property type="protein sequence ID" value="VEU40805.1"/>
    <property type="molecule type" value="Genomic_DNA"/>
</dbReference>
<feature type="compositionally biased region" description="Polar residues" evidence="1">
    <location>
        <begin position="261"/>
        <end position="280"/>
    </location>
</feature>
<feature type="compositionally biased region" description="Basic and acidic residues" evidence="1">
    <location>
        <begin position="83"/>
        <end position="93"/>
    </location>
</feature>
<organism evidence="2 3">
    <name type="scientific">Pseudo-nitzschia multistriata</name>
    <dbReference type="NCBI Taxonomy" id="183589"/>
    <lineage>
        <taxon>Eukaryota</taxon>
        <taxon>Sar</taxon>
        <taxon>Stramenopiles</taxon>
        <taxon>Ochrophyta</taxon>
        <taxon>Bacillariophyta</taxon>
        <taxon>Bacillariophyceae</taxon>
        <taxon>Bacillariophycidae</taxon>
        <taxon>Bacillariales</taxon>
        <taxon>Bacillariaceae</taxon>
        <taxon>Pseudo-nitzschia</taxon>
    </lineage>
</organism>
<evidence type="ECO:0000256" key="1">
    <source>
        <dbReference type="SAM" id="MobiDB-lite"/>
    </source>
</evidence>
<protein>
    <submittedName>
        <fullName evidence="2">Uncharacterized protein</fullName>
    </submittedName>
</protein>
<feature type="compositionally biased region" description="Polar residues" evidence="1">
    <location>
        <begin position="107"/>
        <end position="118"/>
    </location>
</feature>
<reference evidence="2 3" key="1">
    <citation type="submission" date="2019-01" db="EMBL/GenBank/DDBJ databases">
        <authorList>
            <person name="Ferrante I. M."/>
        </authorList>
    </citation>
    <scope>NUCLEOTIDE SEQUENCE [LARGE SCALE GENOMIC DNA]</scope>
    <source>
        <strain evidence="2 3">B856</strain>
    </source>
</reference>
<sequence>MTPELHDSTTIRHPLFTGRETPERAQSVLQCPVLLHRSNGNGNDKQRHRHKHRRRHATMVVLLGLIALLDHRGVLAFQTPSPHHHENHHENHHNGNRRPRTVEDKSTGTGFPRTSTPSDRGDRRSSMFSPQKRQEPRGNGPSGAAGGKSRQRVVPSIWDTSAPVLVEASALRTFGFERPDVERVQVLLKKHDAVDPSSGRRRSSGEPLIARVDLWHGPDSTPQNLAIYLEEEADEDGDDYDEDWGASGSAAQGHSPRERSSSNGNGNAHTSSVDTPFSTIIETPQGHNTIAIRNIAETSDLLACVEGEERDYDYGHQESWFTPSAPPASDSGHSPLQSVIQRLKATTTPQRIDSTIANPKHTQGEGYQDYDDYDEDDEANQPVVGSCAVELPSNIASVQVLLQTQFMQPLQARIELELREGDSENTPTGGYRVVKRTIVEVFSEDGMHRPFFAVLEAPRKAGWFGSESGAAPPSRYTTSMRVVNLSTTEFPLFATVEPHAVDDHEPRRRPAPSGDQRGEEAGDGPGASQPEWTHFGGGSSFDAVSNSTILDAEIL</sequence>
<feature type="compositionally biased region" description="Acidic residues" evidence="1">
    <location>
        <begin position="234"/>
        <end position="244"/>
    </location>
</feature>
<feature type="region of interest" description="Disordered" evidence="1">
    <location>
        <begin position="234"/>
        <end position="280"/>
    </location>
</feature>
<feature type="compositionally biased region" description="Basic residues" evidence="1">
    <location>
        <begin position="46"/>
        <end position="55"/>
    </location>
</feature>
<proteinExistence type="predicted"/>
<gene>
    <name evidence="2" type="ORF">PSNMU_V1.4_AUG-EV-PASAV3_0077020</name>
</gene>
<feature type="region of interest" description="Disordered" evidence="1">
    <location>
        <begin position="495"/>
        <end position="555"/>
    </location>
</feature>
<keyword evidence="3" id="KW-1185">Reference proteome</keyword>
<evidence type="ECO:0000313" key="3">
    <source>
        <dbReference type="Proteomes" id="UP000291116"/>
    </source>
</evidence>
<dbReference type="InterPro" id="IPR057491">
    <property type="entry name" value="DiatomPyrShell"/>
</dbReference>
<dbReference type="OrthoDB" id="364892at2759"/>